<proteinExistence type="predicted"/>
<dbReference type="STRING" id="43989.cce_2922"/>
<dbReference type="HOGENOM" id="CLU_1831840_0_0_3"/>
<sequence length="140" mass="14928">MLKLPLSKRKAINHKKIVGYFAKNEENLTNTDKTLTKNGGGKTTYVTITESNTMLKTATLATTIALASFGLTNAAEAAQITLNGTDYEVSTVVGTYDNLSSTLSMTPWFGDENLARSAATQVGNALGLPNLNGSSGPYFW</sequence>
<dbReference type="AlphaFoldDB" id="B1WV73"/>
<gene>
    <name evidence="1" type="ordered locus">cce_2922</name>
</gene>
<keyword evidence="2" id="KW-1185">Reference proteome</keyword>
<protein>
    <submittedName>
        <fullName evidence="1">Transposase</fullName>
    </submittedName>
</protein>
<organism evidence="1 2">
    <name type="scientific">Crocosphaera subtropica (strain ATCC 51142 / BH68)</name>
    <name type="common">Cyanothece sp. (strain ATCC 51142)</name>
    <dbReference type="NCBI Taxonomy" id="43989"/>
    <lineage>
        <taxon>Bacteria</taxon>
        <taxon>Bacillati</taxon>
        <taxon>Cyanobacteriota</taxon>
        <taxon>Cyanophyceae</taxon>
        <taxon>Oscillatoriophycideae</taxon>
        <taxon>Chroococcales</taxon>
        <taxon>Aphanothecaceae</taxon>
        <taxon>Crocosphaera</taxon>
        <taxon>Crocosphaera subtropica</taxon>
    </lineage>
</organism>
<reference evidence="1 2" key="1">
    <citation type="journal article" date="2008" name="Proc. Natl. Acad. Sci. U.S.A.">
        <title>The genome of Cyanothece 51142, a unicellular diazotrophic cyanobacterium important in the marine nitrogen cycle.</title>
        <authorList>
            <person name="Welsh E.A."/>
            <person name="Liberton M."/>
            <person name="Stoeckel J."/>
            <person name="Loh T."/>
            <person name="Elvitigala T."/>
            <person name="Wang C."/>
            <person name="Wollam A."/>
            <person name="Fulton R.S."/>
            <person name="Clifton S.W."/>
            <person name="Jacobs J.M."/>
            <person name="Aurora R."/>
            <person name="Ghosh B.K."/>
            <person name="Sherman L.A."/>
            <person name="Smith R.D."/>
            <person name="Wilson R.K."/>
            <person name="Pakrasi H.B."/>
        </authorList>
    </citation>
    <scope>NUCLEOTIDE SEQUENCE [LARGE SCALE GENOMIC DNA]</scope>
    <source>
        <strain evidence="2">ATCC 51142 / BH68</strain>
    </source>
</reference>
<evidence type="ECO:0000313" key="2">
    <source>
        <dbReference type="Proteomes" id="UP000001203"/>
    </source>
</evidence>
<accession>B1WV73</accession>
<evidence type="ECO:0000313" key="1">
    <source>
        <dbReference type="EMBL" id="ACB52270.1"/>
    </source>
</evidence>
<name>B1WV73_CROS5</name>
<dbReference type="Proteomes" id="UP000001203">
    <property type="component" value="Chromosome circular"/>
</dbReference>
<dbReference type="KEGG" id="cyt:cce_2922"/>
<dbReference type="EMBL" id="CP000806">
    <property type="protein sequence ID" value="ACB52270.1"/>
    <property type="molecule type" value="Genomic_DNA"/>
</dbReference>